<dbReference type="AlphaFoldDB" id="A0A840U6P6"/>
<keyword evidence="2" id="KW-0808">Transferase</keyword>
<evidence type="ECO:0000256" key="1">
    <source>
        <dbReference type="SAM" id="Phobius"/>
    </source>
</evidence>
<dbReference type="EC" id="2.7.7.67" evidence="2"/>
<keyword evidence="1" id="KW-1133">Transmembrane helix</keyword>
<evidence type="ECO:0000313" key="2">
    <source>
        <dbReference type="EMBL" id="MBB5319863.1"/>
    </source>
</evidence>
<keyword evidence="1" id="KW-0472">Membrane</keyword>
<keyword evidence="3" id="KW-1185">Reference proteome</keyword>
<dbReference type="Proteomes" id="UP000591735">
    <property type="component" value="Unassembled WGS sequence"/>
</dbReference>
<dbReference type="PANTHER" id="PTHR39650">
    <property type="entry name" value="CDP-ARCHAEOL SYNTHASE"/>
    <property type="match status" value="1"/>
</dbReference>
<name>A0A840U6P6_9GAMM</name>
<keyword evidence="1" id="KW-0812">Transmembrane</keyword>
<organism evidence="2 3">
    <name type="scientific">Marinobacter oulmenensis</name>
    <dbReference type="NCBI Taxonomy" id="643747"/>
    <lineage>
        <taxon>Bacteria</taxon>
        <taxon>Pseudomonadati</taxon>
        <taxon>Pseudomonadota</taxon>
        <taxon>Gammaproteobacteria</taxon>
        <taxon>Pseudomonadales</taxon>
        <taxon>Marinobacteraceae</taxon>
        <taxon>Marinobacter</taxon>
    </lineage>
</organism>
<dbReference type="EMBL" id="JACHFE010000001">
    <property type="protein sequence ID" value="MBB5319863.1"/>
    <property type="molecule type" value="Genomic_DNA"/>
</dbReference>
<accession>A0A840U6P6</accession>
<feature type="transmembrane region" description="Helical" evidence="1">
    <location>
        <begin position="131"/>
        <end position="151"/>
    </location>
</feature>
<evidence type="ECO:0000313" key="3">
    <source>
        <dbReference type="Proteomes" id="UP000591735"/>
    </source>
</evidence>
<dbReference type="InterPro" id="IPR032690">
    <property type="entry name" value="CarS"/>
</dbReference>
<reference evidence="2 3" key="1">
    <citation type="submission" date="2020-08" db="EMBL/GenBank/DDBJ databases">
        <title>Genomic Encyclopedia of Type Strains, Phase IV (KMG-IV): sequencing the most valuable type-strain genomes for metagenomic binning, comparative biology and taxonomic classification.</title>
        <authorList>
            <person name="Goeker M."/>
        </authorList>
    </citation>
    <scope>NUCLEOTIDE SEQUENCE [LARGE SCALE GENOMIC DNA]</scope>
    <source>
        <strain evidence="2 3">DSM 22359</strain>
    </source>
</reference>
<sequence length="160" mass="17498">MLLSLELFVMLAIANGSPVVVARLFRDRGNWPVDGGRFGPDGRRLLGASKTWRGLISGSLGCLVFAVWTGFDWLFGALFGLLSLFGDLASSFIKRRMGLASSARALGLDQLPESLLPMLLAWYWIPLPLGQAIAIGILFALANVVFSPLLYRLGIRRQPH</sequence>
<protein>
    <submittedName>
        <fullName evidence="2">CDP-2,3-bis-(O-geranylgeranyl)-sn-glycerol synthase</fullName>
        <ecNumber evidence="2">2.7.7.67</ecNumber>
    </submittedName>
</protein>
<comment type="caution">
    <text evidence="2">The sequence shown here is derived from an EMBL/GenBank/DDBJ whole genome shotgun (WGS) entry which is preliminary data.</text>
</comment>
<gene>
    <name evidence="2" type="ORF">HNR38_000331</name>
</gene>
<proteinExistence type="predicted"/>
<dbReference type="GO" id="GO:0043338">
    <property type="term" value="F:CDP-2,3-bis-(O-geranylgeranyl)-sn-glycerol synthase activity"/>
    <property type="evidence" value="ECO:0007669"/>
    <property type="project" value="UniProtKB-EC"/>
</dbReference>
<dbReference type="RefSeq" id="WP_183699103.1">
    <property type="nucleotide sequence ID" value="NZ_JACHFE010000001.1"/>
</dbReference>
<dbReference type="PANTHER" id="PTHR39650:SF1">
    <property type="entry name" value="CDP-ARCHAEOL SYNTHASE"/>
    <property type="match status" value="1"/>
</dbReference>
<keyword evidence="2" id="KW-0548">Nucleotidyltransferase</keyword>
<dbReference type="Pfam" id="PF01864">
    <property type="entry name" value="CarS-like"/>
    <property type="match status" value="1"/>
</dbReference>